<organism evidence="2 3">
    <name type="scientific">Coptotermes formosanus</name>
    <name type="common">Formosan subterranean termite</name>
    <dbReference type="NCBI Taxonomy" id="36987"/>
    <lineage>
        <taxon>Eukaryota</taxon>
        <taxon>Metazoa</taxon>
        <taxon>Ecdysozoa</taxon>
        <taxon>Arthropoda</taxon>
        <taxon>Hexapoda</taxon>
        <taxon>Insecta</taxon>
        <taxon>Pterygota</taxon>
        <taxon>Neoptera</taxon>
        <taxon>Polyneoptera</taxon>
        <taxon>Dictyoptera</taxon>
        <taxon>Blattodea</taxon>
        <taxon>Blattoidea</taxon>
        <taxon>Termitoidae</taxon>
        <taxon>Rhinotermitidae</taxon>
        <taxon>Coptotermes</taxon>
    </lineage>
</organism>
<dbReference type="InterPro" id="IPR031720">
    <property type="entry name" value="DUF4728"/>
</dbReference>
<dbReference type="PANTHER" id="PTHR36694">
    <property type="entry name" value="PASIFLORA 1, ISOFORM A-RELATED"/>
    <property type="match status" value="1"/>
</dbReference>
<dbReference type="PANTHER" id="PTHR36694:SF11">
    <property type="entry name" value="LP21121P-RELATED"/>
    <property type="match status" value="1"/>
</dbReference>
<dbReference type="AlphaFoldDB" id="A0A6L2PJS7"/>
<comment type="caution">
    <text evidence="2">The sequence shown here is derived from an EMBL/GenBank/DDBJ whole genome shotgun (WGS) entry which is preliminary data.</text>
</comment>
<proteinExistence type="predicted"/>
<accession>A0A6L2PJS7</accession>
<keyword evidence="3" id="KW-1185">Reference proteome</keyword>
<name>A0A6L2PJS7_COPFO</name>
<evidence type="ECO:0000256" key="1">
    <source>
        <dbReference type="SAM" id="Phobius"/>
    </source>
</evidence>
<keyword evidence="1" id="KW-0472">Membrane</keyword>
<evidence type="ECO:0000313" key="2">
    <source>
        <dbReference type="EMBL" id="GFG32841.1"/>
    </source>
</evidence>
<feature type="transmembrane region" description="Helical" evidence="1">
    <location>
        <begin position="82"/>
        <end position="106"/>
    </location>
</feature>
<keyword evidence="1" id="KW-1133">Transmembrane helix</keyword>
<feature type="transmembrane region" description="Helical" evidence="1">
    <location>
        <begin position="16"/>
        <end position="35"/>
    </location>
</feature>
<dbReference type="InParanoid" id="A0A6L2PJS7"/>
<dbReference type="Proteomes" id="UP000502823">
    <property type="component" value="Unassembled WGS sequence"/>
</dbReference>
<keyword evidence="1" id="KW-0812">Transmembrane</keyword>
<gene>
    <name evidence="2" type="ORF">Cfor_06339</name>
</gene>
<sequence length="125" mass="14007">MKTIIIDTLPQDIVKIIIALNLVMTVLISVLLIWGAVKRNKFMMLPWIMLAIMIAIGGLISIIWTAVVLYDSDLDSSGTTATLLLVFGLLGVAFVVYLWLVVLSYFQYLVEESHRGVYGKVPHRQ</sequence>
<evidence type="ECO:0000313" key="3">
    <source>
        <dbReference type="Proteomes" id="UP000502823"/>
    </source>
</evidence>
<reference evidence="3" key="1">
    <citation type="submission" date="2020-01" db="EMBL/GenBank/DDBJ databases">
        <title>Draft genome sequence of the Termite Coptotermes fromosanus.</title>
        <authorList>
            <person name="Itakura S."/>
            <person name="Yosikawa Y."/>
            <person name="Umezawa K."/>
        </authorList>
    </citation>
    <scope>NUCLEOTIDE SEQUENCE [LARGE SCALE GENOMIC DNA]</scope>
</reference>
<dbReference type="EMBL" id="BLKM01000389">
    <property type="protein sequence ID" value="GFG32841.1"/>
    <property type="molecule type" value="Genomic_DNA"/>
</dbReference>
<dbReference type="FunCoup" id="A0A6L2PJS7">
    <property type="interactions" value="34"/>
</dbReference>
<dbReference type="OrthoDB" id="8190053at2759"/>
<protein>
    <submittedName>
        <fullName evidence="2">Uncharacterized protein</fullName>
    </submittedName>
</protein>
<feature type="transmembrane region" description="Helical" evidence="1">
    <location>
        <begin position="47"/>
        <end position="70"/>
    </location>
</feature>
<dbReference type="Pfam" id="PF15860">
    <property type="entry name" value="DUF4728"/>
    <property type="match status" value="1"/>
</dbReference>